<evidence type="ECO:0000313" key="1">
    <source>
        <dbReference type="EMBL" id="PSN75361.1"/>
    </source>
</evidence>
<name>A0A2T2PCH2_CORCC</name>
<dbReference type="STRING" id="1448308.A0A2T2PCH2"/>
<keyword evidence="2" id="KW-1185">Reference proteome</keyword>
<protein>
    <submittedName>
        <fullName evidence="1">Uncharacterized protein</fullName>
    </submittedName>
</protein>
<accession>A0A2T2PCH2</accession>
<evidence type="ECO:0000313" key="2">
    <source>
        <dbReference type="Proteomes" id="UP000240883"/>
    </source>
</evidence>
<organism evidence="1 2">
    <name type="scientific">Corynespora cassiicola Philippines</name>
    <dbReference type="NCBI Taxonomy" id="1448308"/>
    <lineage>
        <taxon>Eukaryota</taxon>
        <taxon>Fungi</taxon>
        <taxon>Dikarya</taxon>
        <taxon>Ascomycota</taxon>
        <taxon>Pezizomycotina</taxon>
        <taxon>Dothideomycetes</taxon>
        <taxon>Pleosporomycetidae</taxon>
        <taxon>Pleosporales</taxon>
        <taxon>Corynesporascaceae</taxon>
        <taxon>Corynespora</taxon>
    </lineage>
</organism>
<gene>
    <name evidence="1" type="ORF">BS50DRAFT_568037</name>
</gene>
<dbReference type="OrthoDB" id="5337308at2759"/>
<dbReference type="Proteomes" id="UP000240883">
    <property type="component" value="Unassembled WGS sequence"/>
</dbReference>
<proteinExistence type="predicted"/>
<dbReference type="EMBL" id="KZ678128">
    <property type="protein sequence ID" value="PSN75361.1"/>
    <property type="molecule type" value="Genomic_DNA"/>
</dbReference>
<dbReference type="AlphaFoldDB" id="A0A2T2PCH2"/>
<sequence>MACAPTFAHYAQLCNPAQGLLIAETNLGVRQAALEHETPNVNFFTGSGLPPLRRWSDVAFLQYVEAAREAGGKVAMGRDIPEMIKGLRYVLRFRVQEPTTRTVVDWVLQQSGSKLVPWPGVTFGMDTEEGKAVLGTINGSGVAYLLAQRREALGRKTVEKVTVFGTEDTAVQPCPSLLFWIKDL</sequence>
<reference evidence="1 2" key="1">
    <citation type="journal article" date="2018" name="Front. Microbiol.">
        <title>Genome-Wide Analysis of Corynespora cassiicola Leaf Fall Disease Putative Effectors.</title>
        <authorList>
            <person name="Lopez D."/>
            <person name="Ribeiro S."/>
            <person name="Label P."/>
            <person name="Fumanal B."/>
            <person name="Venisse J.S."/>
            <person name="Kohler A."/>
            <person name="de Oliveira R.R."/>
            <person name="Labutti K."/>
            <person name="Lipzen A."/>
            <person name="Lail K."/>
            <person name="Bauer D."/>
            <person name="Ohm R.A."/>
            <person name="Barry K.W."/>
            <person name="Spatafora J."/>
            <person name="Grigoriev I.V."/>
            <person name="Martin F.M."/>
            <person name="Pujade-Renaud V."/>
        </authorList>
    </citation>
    <scope>NUCLEOTIDE SEQUENCE [LARGE SCALE GENOMIC DNA]</scope>
    <source>
        <strain evidence="1 2">Philippines</strain>
    </source>
</reference>